<dbReference type="OrthoDB" id="2445189at2759"/>
<sequence>MEYTTKNDYTKCATNNEYTECTTNNDSEISNDLVSETRFSIQTESSSNSGRPPADIWEEFNSINNGAGKHKGASSFDNPYFEDYTKVLNPSYDPPKRTALATSILDSEGKYNNKSR</sequence>
<gene>
    <name evidence="1" type="ORF">F8M41_024877</name>
</gene>
<dbReference type="EMBL" id="WTPW01000867">
    <property type="protein sequence ID" value="KAF0473312.1"/>
    <property type="molecule type" value="Genomic_DNA"/>
</dbReference>
<accession>A0A8H3XJH6</accession>
<keyword evidence="2" id="KW-1185">Reference proteome</keyword>
<name>A0A8H3XJH6_GIGMA</name>
<evidence type="ECO:0000313" key="1">
    <source>
        <dbReference type="EMBL" id="KAF0473312.1"/>
    </source>
</evidence>
<evidence type="ECO:0000313" key="2">
    <source>
        <dbReference type="Proteomes" id="UP000439903"/>
    </source>
</evidence>
<proteinExistence type="predicted"/>
<dbReference type="AlphaFoldDB" id="A0A8H3XJH6"/>
<reference evidence="1 2" key="1">
    <citation type="journal article" date="2019" name="Environ. Microbiol.">
        <title>At the nexus of three kingdoms: the genome of the mycorrhizal fungus Gigaspora margarita provides insights into plant, endobacterial and fungal interactions.</title>
        <authorList>
            <person name="Venice F."/>
            <person name="Ghignone S."/>
            <person name="Salvioli di Fossalunga A."/>
            <person name="Amselem J."/>
            <person name="Novero M."/>
            <person name="Xianan X."/>
            <person name="Sedzielewska Toro K."/>
            <person name="Morin E."/>
            <person name="Lipzen A."/>
            <person name="Grigoriev I.V."/>
            <person name="Henrissat B."/>
            <person name="Martin F.M."/>
            <person name="Bonfante P."/>
        </authorList>
    </citation>
    <scope>NUCLEOTIDE SEQUENCE [LARGE SCALE GENOMIC DNA]</scope>
    <source>
        <strain evidence="1 2">BEG34</strain>
    </source>
</reference>
<dbReference type="Proteomes" id="UP000439903">
    <property type="component" value="Unassembled WGS sequence"/>
</dbReference>
<comment type="caution">
    <text evidence="1">The sequence shown here is derived from an EMBL/GenBank/DDBJ whole genome shotgun (WGS) entry which is preliminary data.</text>
</comment>
<organism evidence="1 2">
    <name type="scientific">Gigaspora margarita</name>
    <dbReference type="NCBI Taxonomy" id="4874"/>
    <lineage>
        <taxon>Eukaryota</taxon>
        <taxon>Fungi</taxon>
        <taxon>Fungi incertae sedis</taxon>
        <taxon>Mucoromycota</taxon>
        <taxon>Glomeromycotina</taxon>
        <taxon>Glomeromycetes</taxon>
        <taxon>Diversisporales</taxon>
        <taxon>Gigasporaceae</taxon>
        <taxon>Gigaspora</taxon>
    </lineage>
</organism>
<protein>
    <submittedName>
        <fullName evidence="1">Uncharacterized protein</fullName>
    </submittedName>
</protein>